<comment type="caution">
    <text evidence="1">The sequence shown here is derived from an EMBL/GenBank/DDBJ whole genome shotgun (WGS) entry which is preliminary data.</text>
</comment>
<keyword evidence="2" id="KW-1185">Reference proteome</keyword>
<reference evidence="1" key="1">
    <citation type="submission" date="2022-07" db="EMBL/GenBank/DDBJ databases">
        <title>Phylogenomic reconstructions and comparative analyses of Kickxellomycotina fungi.</title>
        <authorList>
            <person name="Reynolds N.K."/>
            <person name="Stajich J.E."/>
            <person name="Barry K."/>
            <person name="Grigoriev I.V."/>
            <person name="Crous P."/>
            <person name="Smith M.E."/>
        </authorList>
    </citation>
    <scope>NUCLEOTIDE SEQUENCE</scope>
    <source>
        <strain evidence="1">NRRL 5244</strain>
    </source>
</reference>
<accession>A0ACC1IXR6</accession>
<dbReference type="Proteomes" id="UP001150603">
    <property type="component" value="Unassembled WGS sequence"/>
</dbReference>
<organism evidence="1 2">
    <name type="scientific">Linderina macrospora</name>
    <dbReference type="NCBI Taxonomy" id="4868"/>
    <lineage>
        <taxon>Eukaryota</taxon>
        <taxon>Fungi</taxon>
        <taxon>Fungi incertae sedis</taxon>
        <taxon>Zoopagomycota</taxon>
        <taxon>Kickxellomycotina</taxon>
        <taxon>Kickxellomycetes</taxon>
        <taxon>Kickxellales</taxon>
        <taxon>Kickxellaceae</taxon>
        <taxon>Linderina</taxon>
    </lineage>
</organism>
<evidence type="ECO:0000313" key="2">
    <source>
        <dbReference type="Proteomes" id="UP001150603"/>
    </source>
</evidence>
<proteinExistence type="predicted"/>
<keyword evidence="1" id="KW-0378">Hydrolase</keyword>
<name>A0ACC1IXR6_9FUNG</name>
<sequence>MSGPVQMAPTPVMPTSQYHQQQIVTHQRSRASATPHHHARTAMAQQRQQGNFLGGYDSHGSSGTPLSSYADFVSGRSTTPLGHLNGTSSTPVTIRPPSSRAKSTSIGSANDRRTPNVNGTTKTVWKELDLGGMALRVISAPLFRYTFLTKLYINHNQLTQLPVALADLRNLEELDASGNLIGAIPPELGLCSNLKELLLFDNRITDLPPELGTLYQLESLGLEGNPLQEHLKAMLQKDGTRVLIEYLRDNGLALQPSPDRQWVSLDKDVPPDSPDILTVLSYNVLCPKYATPQKYSYCPSWALAWEYRRDIIISELTTLQPDIVCLQEVEAA</sequence>
<gene>
    <name evidence="1" type="primary">CCR4_2</name>
    <name evidence="1" type="ORF">FBU59_007193</name>
</gene>
<feature type="non-terminal residue" evidence="1">
    <location>
        <position position="332"/>
    </location>
</feature>
<dbReference type="EC" id="3.1.13.4" evidence="1"/>
<evidence type="ECO:0000313" key="1">
    <source>
        <dbReference type="EMBL" id="KAJ1927732.1"/>
    </source>
</evidence>
<protein>
    <submittedName>
        <fullName evidence="1">Glucose-repressible alcohol dehydrogenase transcriptional effector</fullName>
        <ecNumber evidence="1">3.1.13.4</ecNumber>
    </submittedName>
</protein>
<dbReference type="EMBL" id="JANBPW010006758">
    <property type="protein sequence ID" value="KAJ1927732.1"/>
    <property type="molecule type" value="Genomic_DNA"/>
</dbReference>